<feature type="compositionally biased region" description="Pro residues" evidence="1">
    <location>
        <begin position="36"/>
        <end position="65"/>
    </location>
</feature>
<dbReference type="Proteomes" id="UP000253529">
    <property type="component" value="Unassembled WGS sequence"/>
</dbReference>
<protein>
    <submittedName>
        <fullName evidence="2">Uncharacterized protein</fullName>
    </submittedName>
</protein>
<name>A0A366F5F1_9HYPH</name>
<keyword evidence="3" id="KW-1185">Reference proteome</keyword>
<gene>
    <name evidence="2" type="ORF">DFR50_12071</name>
</gene>
<accession>A0A366F5F1</accession>
<sequence length="65" mass="6874">MPAHDPQEPNSPAPAPDIIRPPTPAENPEPDRRPEIPTPGPDIVTPPEPIESPQPAPPEAPQQPG</sequence>
<feature type="compositionally biased region" description="Pro residues" evidence="1">
    <location>
        <begin position="9"/>
        <end position="27"/>
    </location>
</feature>
<feature type="region of interest" description="Disordered" evidence="1">
    <location>
        <begin position="1"/>
        <end position="65"/>
    </location>
</feature>
<organism evidence="2 3">
    <name type="scientific">Roseiarcus fermentans</name>
    <dbReference type="NCBI Taxonomy" id="1473586"/>
    <lineage>
        <taxon>Bacteria</taxon>
        <taxon>Pseudomonadati</taxon>
        <taxon>Pseudomonadota</taxon>
        <taxon>Alphaproteobacteria</taxon>
        <taxon>Hyphomicrobiales</taxon>
        <taxon>Roseiarcaceae</taxon>
        <taxon>Roseiarcus</taxon>
    </lineage>
</organism>
<evidence type="ECO:0000313" key="3">
    <source>
        <dbReference type="Proteomes" id="UP000253529"/>
    </source>
</evidence>
<comment type="caution">
    <text evidence="2">The sequence shown here is derived from an EMBL/GenBank/DDBJ whole genome shotgun (WGS) entry which is preliminary data.</text>
</comment>
<dbReference type="AlphaFoldDB" id="A0A366F5F1"/>
<evidence type="ECO:0000256" key="1">
    <source>
        <dbReference type="SAM" id="MobiDB-lite"/>
    </source>
</evidence>
<evidence type="ECO:0000313" key="2">
    <source>
        <dbReference type="EMBL" id="RBP09871.1"/>
    </source>
</evidence>
<reference evidence="2 3" key="1">
    <citation type="submission" date="2018-06" db="EMBL/GenBank/DDBJ databases">
        <title>Genomic Encyclopedia of Type Strains, Phase IV (KMG-IV): sequencing the most valuable type-strain genomes for metagenomic binning, comparative biology and taxonomic classification.</title>
        <authorList>
            <person name="Goeker M."/>
        </authorList>
    </citation>
    <scope>NUCLEOTIDE SEQUENCE [LARGE SCALE GENOMIC DNA]</scope>
    <source>
        <strain evidence="2 3">DSM 24875</strain>
    </source>
</reference>
<dbReference type="EMBL" id="QNRK01000020">
    <property type="protein sequence ID" value="RBP09871.1"/>
    <property type="molecule type" value="Genomic_DNA"/>
</dbReference>
<proteinExistence type="predicted"/>